<dbReference type="PANTHER" id="PTHR31840:SF1">
    <property type="entry name" value="COILED-COIL DOMAIN-CONTAINING PROTEIN 97"/>
    <property type="match status" value="1"/>
</dbReference>
<dbReference type="AlphaFoldDB" id="A0AAW1VDG6"/>
<feature type="region of interest" description="Disordered" evidence="1">
    <location>
        <begin position="196"/>
        <end position="229"/>
    </location>
</feature>
<feature type="compositionally biased region" description="Basic and acidic residues" evidence="1">
    <location>
        <begin position="349"/>
        <end position="360"/>
    </location>
</feature>
<feature type="compositionally biased region" description="Basic and acidic residues" evidence="1">
    <location>
        <begin position="196"/>
        <end position="210"/>
    </location>
</feature>
<comment type="caution">
    <text evidence="3">The sequence shown here is derived from an EMBL/GenBank/DDBJ whole genome shotgun (WGS) entry which is preliminary data.</text>
</comment>
<dbReference type="Pfam" id="PF09747">
    <property type="entry name" value="CCD97-like_C"/>
    <property type="match status" value="1"/>
</dbReference>
<evidence type="ECO:0000259" key="2">
    <source>
        <dbReference type="Pfam" id="PF09747"/>
    </source>
</evidence>
<feature type="compositionally biased region" description="Acidic residues" evidence="1">
    <location>
        <begin position="211"/>
        <end position="223"/>
    </location>
</feature>
<evidence type="ECO:0000313" key="4">
    <source>
        <dbReference type="Proteomes" id="UP001431783"/>
    </source>
</evidence>
<sequence length="360" mass="42167">MTMDTETCVEIAEPPLDCHPDIQLDKELELILNFLTNIEEICFKSQQRGERDLTKTEKIKIATEIFSKNKLQFLLRFGNYLPLQHLNYFKKFTSGTTENSHDLDLVLKDLIEKAATNKKSVNVKNRRFEALKQMICGDSYFSESEMMKRNPLLYQQLVGQYLTEDEVKERDRYSTQQSSFVKILLEGIDRNDAEIKRKDQEKIEDNVREESDSEDSEDIEMQDDERSRSPICSRSLWGEFENEDKKRKPLKKSSVKISLEEKKIFKQEFTSTMYQSFLDGLDEDFDYSTVDSNSKYDCIDISEYDEEDKYFDSEEPADAPRPEEDQDSSEDELDIYMSALNDNPAVHDLSNEIKRCSTKN</sequence>
<keyword evidence="4" id="KW-1185">Reference proteome</keyword>
<organism evidence="3 4">
    <name type="scientific">Henosepilachna vigintioctopunctata</name>
    <dbReference type="NCBI Taxonomy" id="420089"/>
    <lineage>
        <taxon>Eukaryota</taxon>
        <taxon>Metazoa</taxon>
        <taxon>Ecdysozoa</taxon>
        <taxon>Arthropoda</taxon>
        <taxon>Hexapoda</taxon>
        <taxon>Insecta</taxon>
        <taxon>Pterygota</taxon>
        <taxon>Neoptera</taxon>
        <taxon>Endopterygota</taxon>
        <taxon>Coleoptera</taxon>
        <taxon>Polyphaga</taxon>
        <taxon>Cucujiformia</taxon>
        <taxon>Coccinelloidea</taxon>
        <taxon>Coccinellidae</taxon>
        <taxon>Epilachninae</taxon>
        <taxon>Epilachnini</taxon>
        <taxon>Henosepilachna</taxon>
    </lineage>
</organism>
<feature type="compositionally biased region" description="Acidic residues" evidence="1">
    <location>
        <begin position="304"/>
        <end position="317"/>
    </location>
</feature>
<reference evidence="3 4" key="1">
    <citation type="submission" date="2023-03" db="EMBL/GenBank/DDBJ databases">
        <title>Genome insight into feeding habits of ladybird beetles.</title>
        <authorList>
            <person name="Li H.-S."/>
            <person name="Huang Y.-H."/>
            <person name="Pang H."/>
        </authorList>
    </citation>
    <scope>NUCLEOTIDE SEQUENCE [LARGE SCALE GENOMIC DNA]</scope>
    <source>
        <strain evidence="3">SYSU_2023b</strain>
        <tissue evidence="3">Whole body</tissue>
    </source>
</reference>
<protein>
    <recommendedName>
        <fullName evidence="2">CCD97-like C-terminal domain-containing protein</fullName>
    </recommendedName>
</protein>
<name>A0AAW1VDG6_9CUCU</name>
<feature type="domain" description="CCD97-like C-terminal" evidence="2">
    <location>
        <begin position="125"/>
        <end position="314"/>
    </location>
</feature>
<dbReference type="InterPro" id="IPR018613">
    <property type="entry name" value="Ccdc97-like"/>
</dbReference>
<evidence type="ECO:0000313" key="3">
    <source>
        <dbReference type="EMBL" id="KAK9891613.1"/>
    </source>
</evidence>
<feature type="compositionally biased region" description="Acidic residues" evidence="1">
    <location>
        <begin position="324"/>
        <end position="334"/>
    </location>
</feature>
<feature type="region of interest" description="Disordered" evidence="1">
    <location>
        <begin position="304"/>
        <end position="360"/>
    </location>
</feature>
<gene>
    <name evidence="3" type="ORF">WA026_015577</name>
</gene>
<dbReference type="EMBL" id="JARQZJ010000129">
    <property type="protein sequence ID" value="KAK9891613.1"/>
    <property type="molecule type" value="Genomic_DNA"/>
</dbReference>
<evidence type="ECO:0000256" key="1">
    <source>
        <dbReference type="SAM" id="MobiDB-lite"/>
    </source>
</evidence>
<accession>A0AAW1VDG6</accession>
<dbReference type="InterPro" id="IPR040233">
    <property type="entry name" value="CCD97-like_C"/>
</dbReference>
<dbReference type="Proteomes" id="UP001431783">
    <property type="component" value="Unassembled WGS sequence"/>
</dbReference>
<proteinExistence type="predicted"/>
<dbReference type="PANTHER" id="PTHR31840">
    <property type="entry name" value="COILED-COIL DOMAIN-CONTAINING PROTEIN 97"/>
    <property type="match status" value="1"/>
</dbReference>